<evidence type="ECO:0000259" key="2">
    <source>
        <dbReference type="Pfam" id="PF09169"/>
    </source>
</evidence>
<reference evidence="3 4" key="1">
    <citation type="submission" date="2024-10" db="EMBL/GenBank/DDBJ databases">
        <title>Updated reference genomes for cyclostephanoid diatoms.</title>
        <authorList>
            <person name="Roberts W.R."/>
            <person name="Alverson A.J."/>
        </authorList>
    </citation>
    <scope>NUCLEOTIDE SEQUENCE [LARGE SCALE GENOMIC DNA]</scope>
    <source>
        <strain evidence="3 4">AJA228-03</strain>
    </source>
</reference>
<dbReference type="PANTHER" id="PTHR11289:SF0">
    <property type="entry name" value="BREAST CANCER TYPE 2 SUSCEPTIBILITY PROTEIN"/>
    <property type="match status" value="1"/>
</dbReference>
<feature type="non-terminal residue" evidence="3">
    <location>
        <position position="1"/>
    </location>
</feature>
<dbReference type="InterPro" id="IPR012340">
    <property type="entry name" value="NA-bd_OB-fold"/>
</dbReference>
<keyword evidence="4" id="KW-1185">Reference proteome</keyword>
<dbReference type="EMBL" id="JALLPB020000009">
    <property type="protein sequence ID" value="KAL3827019.1"/>
    <property type="molecule type" value="Genomic_DNA"/>
</dbReference>
<evidence type="ECO:0000313" key="4">
    <source>
        <dbReference type="Proteomes" id="UP001530377"/>
    </source>
</evidence>
<organism evidence="3 4">
    <name type="scientific">Cyclostephanos tholiformis</name>
    <dbReference type="NCBI Taxonomy" id="382380"/>
    <lineage>
        <taxon>Eukaryota</taxon>
        <taxon>Sar</taxon>
        <taxon>Stramenopiles</taxon>
        <taxon>Ochrophyta</taxon>
        <taxon>Bacillariophyta</taxon>
        <taxon>Coscinodiscophyceae</taxon>
        <taxon>Thalassiosirophycidae</taxon>
        <taxon>Stephanodiscales</taxon>
        <taxon>Stephanodiscaceae</taxon>
        <taxon>Cyclostephanos</taxon>
    </lineage>
</organism>
<dbReference type="Proteomes" id="UP001530377">
    <property type="component" value="Unassembled WGS sequence"/>
</dbReference>
<evidence type="ECO:0000313" key="3">
    <source>
        <dbReference type="EMBL" id="KAL3827019.1"/>
    </source>
</evidence>
<evidence type="ECO:0000259" key="1">
    <source>
        <dbReference type="Pfam" id="PF09103"/>
    </source>
</evidence>
<dbReference type="Pfam" id="PF09103">
    <property type="entry name" value="BRCA-2_OB1"/>
    <property type="match status" value="1"/>
</dbReference>
<dbReference type="InterPro" id="IPR015252">
    <property type="entry name" value="BRCA2_hlx"/>
</dbReference>
<dbReference type="Gene3D" id="2.40.50.140">
    <property type="entry name" value="Nucleic acid-binding proteins"/>
    <property type="match status" value="2"/>
</dbReference>
<feature type="domain" description="BRCA2 OB1" evidence="1">
    <location>
        <begin position="1235"/>
        <end position="1367"/>
    </location>
</feature>
<evidence type="ECO:0008006" key="5">
    <source>
        <dbReference type="Google" id="ProtNLM"/>
    </source>
</evidence>
<feature type="domain" description="Breast cancer type 2 susceptibility protein helical" evidence="2">
    <location>
        <begin position="1110"/>
        <end position="1229"/>
    </location>
</feature>
<accession>A0ABD3SQY5</accession>
<dbReference type="SUPFAM" id="SSF81872">
    <property type="entry name" value="BRCA2 helical domain"/>
    <property type="match status" value="1"/>
</dbReference>
<gene>
    <name evidence="3" type="ORF">ACHAXA_007526</name>
</gene>
<dbReference type="InterPro" id="IPR015187">
    <property type="entry name" value="BRCA2_OB_1"/>
</dbReference>
<comment type="caution">
    <text evidence="3">The sequence shown here is derived from an EMBL/GenBank/DDBJ whole genome shotgun (WGS) entry which is preliminary data.</text>
</comment>
<proteinExistence type="predicted"/>
<dbReference type="Pfam" id="PF09169">
    <property type="entry name" value="BRCA-2_helical"/>
    <property type="match status" value="1"/>
</dbReference>
<dbReference type="InterPro" id="IPR036315">
    <property type="entry name" value="BRCA2_hlx_sf"/>
</dbReference>
<dbReference type="InterPro" id="IPR015525">
    <property type="entry name" value="BRCA2"/>
</dbReference>
<dbReference type="SUPFAM" id="SSF50249">
    <property type="entry name" value="Nucleic acid-binding proteins"/>
    <property type="match status" value="2"/>
</dbReference>
<protein>
    <recommendedName>
        <fullName evidence="5">Breast cancer type 2 susceptibility protein</fullName>
    </recommendedName>
</protein>
<dbReference type="PANTHER" id="PTHR11289">
    <property type="entry name" value="BREAST CANCER TYPE 2 SUSCEPTIBILITY PROTEIN BRCA2"/>
    <property type="match status" value="1"/>
</dbReference>
<name>A0ABD3SQY5_9STRA</name>
<sequence>LAQVAPKQRQLPNHDQSQLTLSESFVSSSAQNGFSNTFITKSYERTSLAIRGKVDTLTQFSNKKKSTFDGNVKHRRQDYDANHANHHNLSLNTTKDDQNFYDFECDGPSRDIQPSVASRPSVMPGFRTVGSGKAISISDEQMAKATMILGANHSDNNRMGFNKSRIDKSSASETNLGRSKNVPEAHVNKWGFSLKATNDDQNYDEIECNGPRRDIQPSVALCPSAMPGFRTVGSGKAISISDEQMAKATMILGANHGDNNRMGFNESRIDKASVSETNLGRSKNVPEAHVNKLGFSLKATKDDQNYDEIECNGPSRDIQPSVALCPSVMPGFRTVGSGKAISISDEQMAKATMILGANHSDNNRMGFNKSRMENSSVSDTNLGRSKNVPAAHVNKLGFSLKATKDDQNRYDFECDGPSRDIQPSVALCPSVMPGFRTVGSGKAISISDEQMAKATMILGANHSDNNRMGFNKSRMENSSVSDTNLGRSKNVPAAHVNKLGFSLKATKDDQNRYDDRMAKATMILGANHGDNNRMGFNKSRIDKSSVSDTNLGRSKNVPEVHVNKLGFSLNATKDDQNHYDFECNGPSRDIQPSVALCPSVMPGFRTVGSGKAISISDEQMAKATMILGANHSDNNRMGFNKSRIDKSSASETNLGRSKNVPEAHVNKLDFSLKATNDDQNYDEIECNGPRRDIQPSVALCPSAMPGFRTVGSGKAISISDEQMAKATMILGANHGDNNRMGFNESRNDKSIVSDTNLGRSKNVPEAHVNKLGFSLNATKDDQNHDEFECNGPSRDIQPSVALCPSAMPGFRTVGSGKAISISDEQMAKATMILGANHSDNNRMGFNENVPKAHVNKLGFSLNATKDDQNHYDFECNGPSRDIQPSVALCPSAMPGFRIVGSGKSISISDEHMAEATMILGANHGDNNCKRSRDTNRCRSVCNGPSIDTQPSVALCPSVMPGFRTVRSGKAISISDEQMTRTNMSLGANHLTDDCHTLHASSLSFSCDNAYRTRGRMGTFQALPVVTPATLSSINFKNRLSKMANTSSSPPERRRHTPIHEITNYPHDSQQSAIKSKRLFDSTVKASKENSMKYSKIALCQIGPSDHAIKVKSWESCIKHGVKDVTMRVNSINAIKLRFNIHDSTPLFLLGQRNAPKSVNVGKISDILDWLFSQGCDKTLISEKWIKNHYRWIVWKLAAMERRFPEQLGGQYLTYSHVLSQMKCRYEKEICGANRPAVRKILNRDVSSCVPIILCVSQILRFKSKLPRNSGDQCVEKIIDEEIRLEVSDGWYALSAILDGVLSKFVDSGKIRVGSKIMICNAQLVGSEDGIDPLDDDYFSDRRNCRLTLKITANNTRLARWDAKLGFVHPKFTAQQGGSILVKTLRGIYPEGGTIPVIDLVICKCYPRMFLEQIRDNNSIVSNHLTEAEEEARQNDHDISHQRASEKYADIVGVEYSKEVDECAPTQWKTMVTSNTPEEYYERLGANEKKIVDDWTEKRSILLQSIVSKSISDSLKSVSHSERTSLPYVRMLVRAFCHLKQKDRRHVRTEQMTAELTIWRVSDEQLNRIKEGVVLRMKNLGVKADRDGRLQLSAKADTQMEPLSREPTQYELIQSGYKERRPTSLVRITLMSKKLEPSRLAREVDVVGCIVKIDHIDDNTSSAYLTDESGFVMKVMRTHRSQNNDPFQLGNVEQSLPTVVAFCNIEIVSFDTKEQCALSIWSPSSCKAKHTMHSRCEEIQTWCSSASGLEHCSTVLDRINAGIPICAGPFNRFRVCIGYVLGVDECESNLETYGMNVVIDYGEEFPLTARLPFYLFSDVLQLAQSKSTTDASGESSTATEEVFDREKILTKYCSLSNYFQRNQTLLHFSLEVPSFYGDELKLPVVTGISIANADALSRLHLT</sequence>